<feature type="non-terminal residue" evidence="1">
    <location>
        <position position="1"/>
    </location>
</feature>
<accession>A0A448XEY1</accession>
<gene>
    <name evidence="1" type="ORF">PXEA_LOCUS28538</name>
</gene>
<reference evidence="1" key="1">
    <citation type="submission" date="2018-11" db="EMBL/GenBank/DDBJ databases">
        <authorList>
            <consortium name="Pathogen Informatics"/>
        </authorList>
    </citation>
    <scope>NUCLEOTIDE SEQUENCE</scope>
</reference>
<evidence type="ECO:0000313" key="2">
    <source>
        <dbReference type="Proteomes" id="UP000784294"/>
    </source>
</evidence>
<dbReference type="Proteomes" id="UP000784294">
    <property type="component" value="Unassembled WGS sequence"/>
</dbReference>
<evidence type="ECO:0000313" key="1">
    <source>
        <dbReference type="EMBL" id="VEL35098.1"/>
    </source>
</evidence>
<comment type="caution">
    <text evidence="1">The sequence shown here is derived from an EMBL/GenBank/DDBJ whole genome shotgun (WGS) entry which is preliminary data.</text>
</comment>
<dbReference type="EMBL" id="CAAALY010249089">
    <property type="protein sequence ID" value="VEL35098.1"/>
    <property type="molecule type" value="Genomic_DNA"/>
</dbReference>
<sequence>TEDEEEDEEDEEEQQEEVGFVDFSTYSWFSDIAFMTAMEQAKAVRYHDTVGTVDYPNGNSEPVELGNDSAEHIPPSRMSSSTSLVSTTLTLACMQFILPSSFLASCSTWFAYQEGSRDIFPSSKTSLHHMQAHAKAHIRLGCIVPYFWVKRRGPGWLTSRFNHATEELLMTAKIASAPDARLELNRSRIGSIAHIPCALMAVYAKPLQHYTPNRMGMYSQQGQCTKAAASWSLRATDHWFYVNRSPANLCRWPTRQVDCRMTEWQALPMKLSPKLFVMSRSYSYLADANQFTEVLEAV</sequence>
<dbReference type="AlphaFoldDB" id="A0A448XEY1"/>
<name>A0A448XEY1_9PLAT</name>
<organism evidence="1 2">
    <name type="scientific">Protopolystoma xenopodis</name>
    <dbReference type="NCBI Taxonomy" id="117903"/>
    <lineage>
        <taxon>Eukaryota</taxon>
        <taxon>Metazoa</taxon>
        <taxon>Spiralia</taxon>
        <taxon>Lophotrochozoa</taxon>
        <taxon>Platyhelminthes</taxon>
        <taxon>Monogenea</taxon>
        <taxon>Polyopisthocotylea</taxon>
        <taxon>Polystomatidea</taxon>
        <taxon>Polystomatidae</taxon>
        <taxon>Protopolystoma</taxon>
    </lineage>
</organism>
<keyword evidence="2" id="KW-1185">Reference proteome</keyword>
<proteinExistence type="predicted"/>
<protein>
    <submittedName>
        <fullName evidence="1">Uncharacterized protein</fullName>
    </submittedName>
</protein>